<dbReference type="InterPro" id="IPR027417">
    <property type="entry name" value="P-loop_NTPase"/>
</dbReference>
<dbReference type="EMBL" id="VCHE01000183">
    <property type="protein sequence ID" value="KAB2569585.1"/>
    <property type="molecule type" value="Genomic_DNA"/>
</dbReference>
<dbReference type="PANTHER" id="PTHR36978">
    <property type="entry name" value="P-LOOP CONTAINING NUCLEOTIDE TRIPHOSPHATE HYDROLASE"/>
    <property type="match status" value="1"/>
</dbReference>
<dbReference type="InterPro" id="IPR040632">
    <property type="entry name" value="Sulfotransfer_4"/>
</dbReference>
<accession>A0A5N5CW58</accession>
<reference evidence="1 2" key="1">
    <citation type="journal article" date="2019" name="Sci. Rep.">
        <title>A multi-omics analysis of the grapevine pathogen Lasiodiplodia theobromae reveals that temperature affects the expression of virulence- and pathogenicity-related genes.</title>
        <authorList>
            <person name="Felix C."/>
            <person name="Meneses R."/>
            <person name="Goncalves M.F.M."/>
            <person name="Tilleman L."/>
            <person name="Duarte A.S."/>
            <person name="Jorrin-Novo J.V."/>
            <person name="Van de Peer Y."/>
            <person name="Deforce D."/>
            <person name="Van Nieuwerburgh F."/>
            <person name="Esteves A.C."/>
            <person name="Alves A."/>
        </authorList>
    </citation>
    <scope>NUCLEOTIDE SEQUENCE [LARGE SCALE GENOMIC DNA]</scope>
    <source>
        <strain evidence="1 2">LA-SOL3</strain>
    </source>
</reference>
<dbReference type="Proteomes" id="UP000325902">
    <property type="component" value="Unassembled WGS sequence"/>
</dbReference>
<dbReference type="OrthoDB" id="408152at2759"/>
<name>A0A5N5CW58_9PEZI</name>
<dbReference type="SUPFAM" id="SSF52540">
    <property type="entry name" value="P-loop containing nucleoside triphosphate hydrolases"/>
    <property type="match status" value="1"/>
</dbReference>
<organism evidence="1 2">
    <name type="scientific">Lasiodiplodia theobromae</name>
    <dbReference type="NCBI Taxonomy" id="45133"/>
    <lineage>
        <taxon>Eukaryota</taxon>
        <taxon>Fungi</taxon>
        <taxon>Dikarya</taxon>
        <taxon>Ascomycota</taxon>
        <taxon>Pezizomycotina</taxon>
        <taxon>Dothideomycetes</taxon>
        <taxon>Dothideomycetes incertae sedis</taxon>
        <taxon>Botryosphaeriales</taxon>
        <taxon>Botryosphaeriaceae</taxon>
        <taxon>Lasiodiplodia</taxon>
    </lineage>
</organism>
<dbReference type="AlphaFoldDB" id="A0A5N5CW58"/>
<dbReference type="Pfam" id="PF17784">
    <property type="entry name" value="Sulfotransfer_4"/>
    <property type="match status" value="1"/>
</dbReference>
<keyword evidence="2" id="KW-1185">Reference proteome</keyword>
<comment type="caution">
    <text evidence="1">The sequence shown here is derived from an EMBL/GenBank/DDBJ whole genome shotgun (WGS) entry which is preliminary data.</text>
</comment>
<evidence type="ECO:0000313" key="1">
    <source>
        <dbReference type="EMBL" id="KAB2569585.1"/>
    </source>
</evidence>
<protein>
    <recommendedName>
        <fullName evidence="3">NAD dependent epimerase/dehydratase</fullName>
    </recommendedName>
</protein>
<evidence type="ECO:0008006" key="3">
    <source>
        <dbReference type="Google" id="ProtNLM"/>
    </source>
</evidence>
<proteinExistence type="predicted"/>
<gene>
    <name evidence="1" type="ORF">DBV05_g11728</name>
</gene>
<dbReference type="Gene3D" id="3.40.50.300">
    <property type="entry name" value="P-loop containing nucleotide triphosphate hydrolases"/>
    <property type="match status" value="1"/>
</dbReference>
<dbReference type="PANTHER" id="PTHR36978:SF4">
    <property type="entry name" value="P-LOOP CONTAINING NUCLEOSIDE TRIPHOSPHATE HYDROLASE PROTEIN"/>
    <property type="match status" value="1"/>
</dbReference>
<sequence>MSTTKTSATRTRPMGVLVLGQSRTGTSSMRAALQHLGYTRVFHFFSLFENPLQTPTWQRAFHAKFLPADDPSRPPPFTRDDWDALLGPDCTALTDTPCHIFAEELMAAYPEAKVVLTVRDSTEAWYDSYSTTIWPFLEAEAVAPTLWWRVVQALRPRMPFGYLDVMHSCMARFTDLGAIPERGRQYYEERNAVVKELAGDRLLVFNVKEGWEPLCKHLGLDVPPKTVPFPRMFDGQEFGEMWKQWCRGSVVGAMLNLGKGIVVTAAVVWTWKAYVNEGIIWPLA</sequence>
<evidence type="ECO:0000313" key="2">
    <source>
        <dbReference type="Proteomes" id="UP000325902"/>
    </source>
</evidence>